<proteinExistence type="predicted"/>
<gene>
    <name evidence="1" type="ORF">Ato02nite_062020</name>
</gene>
<evidence type="ECO:0000313" key="1">
    <source>
        <dbReference type="EMBL" id="GIM94409.1"/>
    </source>
</evidence>
<dbReference type="AlphaFoldDB" id="A0A919THZ4"/>
<organism evidence="1 2">
    <name type="scientific">Paractinoplanes toevensis</name>
    <dbReference type="NCBI Taxonomy" id="571911"/>
    <lineage>
        <taxon>Bacteria</taxon>
        <taxon>Bacillati</taxon>
        <taxon>Actinomycetota</taxon>
        <taxon>Actinomycetes</taxon>
        <taxon>Micromonosporales</taxon>
        <taxon>Micromonosporaceae</taxon>
        <taxon>Paractinoplanes</taxon>
    </lineage>
</organism>
<accession>A0A919THZ4</accession>
<keyword evidence="2" id="KW-1185">Reference proteome</keyword>
<reference evidence="1 2" key="1">
    <citation type="submission" date="2021-03" db="EMBL/GenBank/DDBJ databases">
        <title>Whole genome shotgun sequence of Actinoplanes toevensis NBRC 105298.</title>
        <authorList>
            <person name="Komaki H."/>
            <person name="Tamura T."/>
        </authorList>
    </citation>
    <scope>NUCLEOTIDE SEQUENCE [LARGE SCALE GENOMIC DNA]</scope>
    <source>
        <strain evidence="1 2">NBRC 105298</strain>
    </source>
</reference>
<sequence>MAPRPPGNQRLKAARQHAGYASQAALADAMTRAAPRIGLGQIEVSVRQIRRWESPTPPWPRSGHQRLLTEVLKMPIEELGFTPPWEGAQGAPATDGSRPIHAMPSTGMLLPQATASVQPPTIGADFTTITVAHRRLYWSVKPAQLHPTVVEHTRLGLHLLTETNGVARRLLASALAESLLLAGRIEFFDLRKPEEADASFARALQAAGEADDALLGAAILSHAAFIPGWAQRRTEAAERLRAARTYARRGNASADFLAWIEAVEAECDTICGRPSDALRAISHAEEILAASSDHHVPEWFTWFSPARLAAFKGNTQLRAGRYAQARDTLISALAGMLDGEGKQRTVIMADLAAVEVAQDKPEDACLRLHEALDQLATTWYATGMERIREVRHTLQPWADTDSVREVDDRLYSWRTTLSALQR</sequence>
<evidence type="ECO:0008006" key="3">
    <source>
        <dbReference type="Google" id="ProtNLM"/>
    </source>
</evidence>
<evidence type="ECO:0000313" key="2">
    <source>
        <dbReference type="Proteomes" id="UP000677082"/>
    </source>
</evidence>
<dbReference type="Proteomes" id="UP000677082">
    <property type="component" value="Unassembled WGS sequence"/>
</dbReference>
<protein>
    <recommendedName>
        <fullName evidence="3">Transcriptional regulator</fullName>
    </recommendedName>
</protein>
<comment type="caution">
    <text evidence="1">The sequence shown here is derived from an EMBL/GenBank/DDBJ whole genome shotgun (WGS) entry which is preliminary data.</text>
</comment>
<name>A0A919THZ4_9ACTN</name>
<dbReference type="EMBL" id="BOQN01000081">
    <property type="protein sequence ID" value="GIM94409.1"/>
    <property type="molecule type" value="Genomic_DNA"/>
</dbReference>